<reference evidence="2 3" key="1">
    <citation type="submission" date="2017-09" db="EMBL/GenBank/DDBJ databases">
        <authorList>
            <person name="Lee N."/>
            <person name="Cho B.-K."/>
        </authorList>
    </citation>
    <scope>NUCLEOTIDE SEQUENCE [LARGE SCALE GENOMIC DNA]</scope>
    <source>
        <strain evidence="2 3">ATCC 12769</strain>
    </source>
</reference>
<dbReference type="AlphaFoldDB" id="A0A5J6FEQ0"/>
<dbReference type="CDD" id="cd05829">
    <property type="entry name" value="Sortase_F"/>
    <property type="match status" value="1"/>
</dbReference>
<dbReference type="SUPFAM" id="SSF63817">
    <property type="entry name" value="Sortase"/>
    <property type="match status" value="1"/>
</dbReference>
<evidence type="ECO:0000313" key="2">
    <source>
        <dbReference type="EMBL" id="QEU74593.1"/>
    </source>
</evidence>
<dbReference type="EMBL" id="CP023702">
    <property type="protein sequence ID" value="QEU74593.1"/>
    <property type="molecule type" value="Genomic_DNA"/>
</dbReference>
<keyword evidence="3" id="KW-1185">Reference proteome</keyword>
<dbReference type="RefSeq" id="WP_150489891.1">
    <property type="nucleotide sequence ID" value="NZ_BMUV01000002.1"/>
</dbReference>
<dbReference type="Proteomes" id="UP000326178">
    <property type="component" value="Chromosome"/>
</dbReference>
<name>A0A5J6FEQ0_9ACTN</name>
<organism evidence="2 3">
    <name type="scientific">Streptomyces nitrosporeus</name>
    <dbReference type="NCBI Taxonomy" id="28894"/>
    <lineage>
        <taxon>Bacteria</taxon>
        <taxon>Bacillati</taxon>
        <taxon>Actinomycetota</taxon>
        <taxon>Actinomycetes</taxon>
        <taxon>Kitasatosporales</taxon>
        <taxon>Streptomycetaceae</taxon>
        <taxon>Streptomyces</taxon>
    </lineage>
</organism>
<sequence length="210" mass="21604">MDRTALRARAWLAGIAALSGIWLVQNGTAARVVAPQPATAQAFASASGPRPGSAVAKPLGASEPVRIRIPRIGVDAPMTRLALGADGRLEAPSPEESDRAGWFGGGTPPGAKGTAIVAGHVDDAEGPAVFYGLGSLKKGARAEIDRADGRTAVFTVDAVEVYDNDAFPDERVYGPSGHAALRLITCGGGYSRETGYQGNVVVYAHLTGVR</sequence>
<dbReference type="Gene3D" id="2.40.260.10">
    <property type="entry name" value="Sortase"/>
    <property type="match status" value="1"/>
</dbReference>
<dbReference type="Pfam" id="PF04203">
    <property type="entry name" value="Sortase"/>
    <property type="match status" value="1"/>
</dbReference>
<proteinExistence type="predicted"/>
<dbReference type="OrthoDB" id="525039at2"/>
<dbReference type="NCBIfam" id="NF033748">
    <property type="entry name" value="class_F_sortase"/>
    <property type="match status" value="1"/>
</dbReference>
<accession>A0A5J6FEQ0</accession>
<gene>
    <name evidence="2" type="ORF">CP967_23680</name>
</gene>
<evidence type="ECO:0000256" key="1">
    <source>
        <dbReference type="ARBA" id="ARBA00022801"/>
    </source>
</evidence>
<keyword evidence="1" id="KW-0378">Hydrolase</keyword>
<dbReference type="GO" id="GO:0016787">
    <property type="term" value="F:hydrolase activity"/>
    <property type="evidence" value="ECO:0007669"/>
    <property type="project" value="UniProtKB-KW"/>
</dbReference>
<dbReference type="InterPro" id="IPR005754">
    <property type="entry name" value="Sortase"/>
</dbReference>
<protein>
    <submittedName>
        <fullName evidence="2">Class F sortase</fullName>
    </submittedName>
</protein>
<dbReference type="InterPro" id="IPR042001">
    <property type="entry name" value="Sortase_F"/>
</dbReference>
<dbReference type="KEGG" id="snk:CP967_23680"/>
<evidence type="ECO:0000313" key="3">
    <source>
        <dbReference type="Proteomes" id="UP000326178"/>
    </source>
</evidence>
<dbReference type="InterPro" id="IPR023365">
    <property type="entry name" value="Sortase_dom-sf"/>
</dbReference>